<name>A0AA38I000_9CUCU</name>
<gene>
    <name evidence="1" type="ORF">Zmor_019662</name>
</gene>
<comment type="caution">
    <text evidence="1">The sequence shown here is derived from an EMBL/GenBank/DDBJ whole genome shotgun (WGS) entry which is preliminary data.</text>
</comment>
<protein>
    <submittedName>
        <fullName evidence="1">Uncharacterized protein</fullName>
    </submittedName>
</protein>
<evidence type="ECO:0000313" key="1">
    <source>
        <dbReference type="EMBL" id="KAJ3647803.1"/>
    </source>
</evidence>
<keyword evidence="2" id="KW-1185">Reference proteome</keyword>
<sequence length="119" mass="13398">MDCCDCRRKSTGFVNPEDAGDQLRNSLIYFTRKVPNGEGSLKEKTRYLSFWGAENTDFDSGYADSASRAISVSTPIHGSETDNVVPNIVTHFSQRWRQRLHPPSAAFLQYVLTDVHKSV</sequence>
<organism evidence="1 2">
    <name type="scientific">Zophobas morio</name>
    <dbReference type="NCBI Taxonomy" id="2755281"/>
    <lineage>
        <taxon>Eukaryota</taxon>
        <taxon>Metazoa</taxon>
        <taxon>Ecdysozoa</taxon>
        <taxon>Arthropoda</taxon>
        <taxon>Hexapoda</taxon>
        <taxon>Insecta</taxon>
        <taxon>Pterygota</taxon>
        <taxon>Neoptera</taxon>
        <taxon>Endopterygota</taxon>
        <taxon>Coleoptera</taxon>
        <taxon>Polyphaga</taxon>
        <taxon>Cucujiformia</taxon>
        <taxon>Tenebrionidae</taxon>
        <taxon>Zophobas</taxon>
    </lineage>
</organism>
<evidence type="ECO:0000313" key="2">
    <source>
        <dbReference type="Proteomes" id="UP001168821"/>
    </source>
</evidence>
<accession>A0AA38I000</accession>
<dbReference type="AlphaFoldDB" id="A0AA38I000"/>
<dbReference type="Proteomes" id="UP001168821">
    <property type="component" value="Unassembled WGS sequence"/>
</dbReference>
<dbReference type="EMBL" id="JALNTZ010000006">
    <property type="protein sequence ID" value="KAJ3647803.1"/>
    <property type="molecule type" value="Genomic_DNA"/>
</dbReference>
<reference evidence="1" key="1">
    <citation type="journal article" date="2023" name="G3 (Bethesda)">
        <title>Whole genome assemblies of Zophobas morio and Tenebrio molitor.</title>
        <authorList>
            <person name="Kaur S."/>
            <person name="Stinson S.A."/>
            <person name="diCenzo G.C."/>
        </authorList>
    </citation>
    <scope>NUCLEOTIDE SEQUENCE</scope>
    <source>
        <strain evidence="1">QUZm001</strain>
    </source>
</reference>
<proteinExistence type="predicted"/>